<dbReference type="InterPro" id="IPR000671">
    <property type="entry name" value="Peptidase_A31"/>
</dbReference>
<reference evidence="5" key="1">
    <citation type="journal article" date="2014" name="Front. Microbiol.">
        <title>High frequency of phylogenetically diverse reductive dehalogenase-homologous genes in deep subseafloor sedimentary metagenomes.</title>
        <authorList>
            <person name="Kawai M."/>
            <person name="Futagami T."/>
            <person name="Toyoda A."/>
            <person name="Takaki Y."/>
            <person name="Nishi S."/>
            <person name="Hori S."/>
            <person name="Arai W."/>
            <person name="Tsubouchi T."/>
            <person name="Morono Y."/>
            <person name="Uchiyama I."/>
            <person name="Ito T."/>
            <person name="Fujiyama A."/>
            <person name="Inagaki F."/>
            <person name="Takami H."/>
        </authorList>
    </citation>
    <scope>NUCLEOTIDE SEQUENCE</scope>
    <source>
        <strain evidence="5">Expedition CK06-06</strain>
    </source>
</reference>
<accession>X1SDR7</accession>
<protein>
    <recommendedName>
        <fullName evidence="6">Hydrogenase maturation protease</fullName>
    </recommendedName>
</protein>
<dbReference type="Pfam" id="PF01750">
    <property type="entry name" value="HycI"/>
    <property type="match status" value="1"/>
</dbReference>
<keyword evidence="3" id="KW-0064">Aspartyl protease</keyword>
<proteinExistence type="inferred from homology"/>
<evidence type="ECO:0008006" key="6">
    <source>
        <dbReference type="Google" id="ProtNLM"/>
    </source>
</evidence>
<dbReference type="PRINTS" id="PR00446">
    <property type="entry name" value="HYDRGNUPTAKE"/>
</dbReference>
<evidence type="ECO:0000256" key="1">
    <source>
        <dbReference type="ARBA" id="ARBA00006814"/>
    </source>
</evidence>
<evidence type="ECO:0000256" key="3">
    <source>
        <dbReference type="ARBA" id="ARBA00022750"/>
    </source>
</evidence>
<dbReference type="Gene3D" id="3.40.50.1450">
    <property type="entry name" value="HybD-like"/>
    <property type="match status" value="1"/>
</dbReference>
<dbReference type="PANTHER" id="PTHR30302:SF1">
    <property type="entry name" value="HYDROGENASE 2 MATURATION PROTEASE"/>
    <property type="match status" value="1"/>
</dbReference>
<name>X1SDR7_9ZZZZ</name>
<dbReference type="SUPFAM" id="SSF53163">
    <property type="entry name" value="HybD-like"/>
    <property type="match status" value="1"/>
</dbReference>
<dbReference type="GO" id="GO:0016485">
    <property type="term" value="P:protein processing"/>
    <property type="evidence" value="ECO:0007669"/>
    <property type="project" value="TreeGrafter"/>
</dbReference>
<keyword evidence="4" id="KW-0378">Hydrolase</keyword>
<comment type="similarity">
    <text evidence="1">Belongs to the peptidase A31 family.</text>
</comment>
<dbReference type="AlphaFoldDB" id="X1SDR7"/>
<dbReference type="GO" id="GO:0004190">
    <property type="term" value="F:aspartic-type endopeptidase activity"/>
    <property type="evidence" value="ECO:0007669"/>
    <property type="project" value="UniProtKB-KW"/>
</dbReference>
<dbReference type="NCBIfam" id="TIGR00072">
    <property type="entry name" value="hydrog_prot"/>
    <property type="match status" value="1"/>
</dbReference>
<gene>
    <name evidence="5" type="ORF">S12H4_23875</name>
</gene>
<dbReference type="InterPro" id="IPR023430">
    <property type="entry name" value="Pept_HybD-like_dom_sf"/>
</dbReference>
<dbReference type="EMBL" id="BARW01012787">
    <property type="protein sequence ID" value="GAI73545.1"/>
    <property type="molecule type" value="Genomic_DNA"/>
</dbReference>
<feature type="non-terminal residue" evidence="5">
    <location>
        <position position="131"/>
    </location>
</feature>
<evidence type="ECO:0000256" key="2">
    <source>
        <dbReference type="ARBA" id="ARBA00022670"/>
    </source>
</evidence>
<dbReference type="PANTHER" id="PTHR30302">
    <property type="entry name" value="HYDROGENASE 1 MATURATION PROTEASE"/>
    <property type="match status" value="1"/>
</dbReference>
<evidence type="ECO:0000313" key="5">
    <source>
        <dbReference type="EMBL" id="GAI73545.1"/>
    </source>
</evidence>
<evidence type="ECO:0000256" key="4">
    <source>
        <dbReference type="ARBA" id="ARBA00022801"/>
    </source>
</evidence>
<sequence length="131" mass="14485">MNPGQNLIKEHRDVLVLGVGNILLGDEGIGVHIIKELEKEKLPGNVELMDAGTALFSIVYLLKKRKKVIVIDAAKGGEEPGTIYRIPPSQIKNEHSKILSMHEMGLRECLVTLEQERVSQDIVIIGVEPDL</sequence>
<keyword evidence="2" id="KW-0645">Protease</keyword>
<comment type="caution">
    <text evidence="5">The sequence shown here is derived from an EMBL/GenBank/DDBJ whole genome shotgun (WGS) entry which is preliminary data.</text>
</comment>
<organism evidence="5">
    <name type="scientific">marine sediment metagenome</name>
    <dbReference type="NCBI Taxonomy" id="412755"/>
    <lineage>
        <taxon>unclassified sequences</taxon>
        <taxon>metagenomes</taxon>
        <taxon>ecological metagenomes</taxon>
    </lineage>
</organism>
<dbReference type="GO" id="GO:0008047">
    <property type="term" value="F:enzyme activator activity"/>
    <property type="evidence" value="ECO:0007669"/>
    <property type="project" value="InterPro"/>
</dbReference>